<feature type="domain" description="DAGKc" evidence="5">
    <location>
        <begin position="1"/>
        <end position="132"/>
    </location>
</feature>
<dbReference type="SUPFAM" id="SSF111331">
    <property type="entry name" value="NAD kinase/diacylglycerol kinase-like"/>
    <property type="match status" value="1"/>
</dbReference>
<dbReference type="Pfam" id="PF19279">
    <property type="entry name" value="YegS_C"/>
    <property type="match status" value="1"/>
</dbReference>
<name>A0A383TZ59_9FLAO</name>
<sequence>MDSRKILFVLNPASGPKDKDYKEEIEAYFSQFPEISVAYHTPNWSANASIELQKEIKQNHYDTVVASGGDGTVRFVAEILYGSSTHMGILPTGSANGLAKNLELDKGIFHALETIKENQTHRVSSLTVNGAFCIHLADIGLNASIVRRFEKQKRRGFLGYLKAFVSVSFNQTASKAVIYIDNEEYQMKFYMLVFCNATGYGTGLAINPNGKLDDNQFELVQVEKFSLMEALRLYLGKDKPSPEIVRIMPCRNLIVKTKKPVHLQVDGEYQGKTKTIKVLFNDKFIKMIVPKSFIQN</sequence>
<evidence type="ECO:0000256" key="4">
    <source>
        <dbReference type="ARBA" id="ARBA00022840"/>
    </source>
</evidence>
<dbReference type="Gene3D" id="2.60.200.40">
    <property type="match status" value="1"/>
</dbReference>
<dbReference type="PANTHER" id="PTHR12358:SF106">
    <property type="entry name" value="LIPID KINASE YEGS"/>
    <property type="match status" value="1"/>
</dbReference>
<proteinExistence type="predicted"/>
<dbReference type="InterPro" id="IPR001206">
    <property type="entry name" value="Diacylglycerol_kinase_cat_dom"/>
</dbReference>
<dbReference type="EMBL" id="UNSC01000004">
    <property type="protein sequence ID" value="SZD72885.1"/>
    <property type="molecule type" value="Genomic_DNA"/>
</dbReference>
<gene>
    <name evidence="6" type="primary">dagK</name>
    <name evidence="6" type="ORF">SAMEA104719789_01000</name>
</gene>
<dbReference type="GO" id="GO:0005524">
    <property type="term" value="F:ATP binding"/>
    <property type="evidence" value="ECO:0007669"/>
    <property type="project" value="UniProtKB-KW"/>
</dbReference>
<evidence type="ECO:0000256" key="1">
    <source>
        <dbReference type="ARBA" id="ARBA00022679"/>
    </source>
</evidence>
<dbReference type="SMART" id="SM00046">
    <property type="entry name" value="DAGKc"/>
    <property type="match status" value="1"/>
</dbReference>
<evidence type="ECO:0000256" key="2">
    <source>
        <dbReference type="ARBA" id="ARBA00022741"/>
    </source>
</evidence>
<keyword evidence="1 6" id="KW-0808">Transferase</keyword>
<dbReference type="PROSITE" id="PS50146">
    <property type="entry name" value="DAGK"/>
    <property type="match status" value="1"/>
</dbReference>
<accession>A0A383TZ59</accession>
<dbReference type="Proteomes" id="UP000262142">
    <property type="component" value="Unassembled WGS sequence"/>
</dbReference>
<keyword evidence="7" id="KW-1185">Reference proteome</keyword>
<evidence type="ECO:0000256" key="3">
    <source>
        <dbReference type="ARBA" id="ARBA00022777"/>
    </source>
</evidence>
<evidence type="ECO:0000259" key="5">
    <source>
        <dbReference type="PROSITE" id="PS50146"/>
    </source>
</evidence>
<dbReference type="GO" id="GO:0004143">
    <property type="term" value="F:ATP-dependent diacylglycerol kinase activity"/>
    <property type="evidence" value="ECO:0007669"/>
    <property type="project" value="UniProtKB-EC"/>
</dbReference>
<dbReference type="Gene3D" id="3.40.50.10330">
    <property type="entry name" value="Probable inorganic polyphosphate/atp-NAD kinase, domain 1"/>
    <property type="match status" value="1"/>
</dbReference>
<keyword evidence="3 6" id="KW-0418">Kinase</keyword>
<dbReference type="GO" id="GO:0005886">
    <property type="term" value="C:plasma membrane"/>
    <property type="evidence" value="ECO:0007669"/>
    <property type="project" value="TreeGrafter"/>
</dbReference>
<dbReference type="RefSeq" id="WP_119057962.1">
    <property type="nucleotide sequence ID" value="NZ_UNSC01000004.1"/>
</dbReference>
<keyword evidence="2" id="KW-0547">Nucleotide-binding</keyword>
<keyword evidence="4" id="KW-0067">ATP-binding</keyword>
<dbReference type="Pfam" id="PF00781">
    <property type="entry name" value="DAGK_cat"/>
    <property type="match status" value="1"/>
</dbReference>
<dbReference type="InterPro" id="IPR016064">
    <property type="entry name" value="NAD/diacylglycerol_kinase_sf"/>
</dbReference>
<dbReference type="InterPro" id="IPR050187">
    <property type="entry name" value="Lipid_Phosphate_FormReg"/>
</dbReference>
<dbReference type="OrthoDB" id="9786026at2"/>
<dbReference type="InterPro" id="IPR045540">
    <property type="entry name" value="YegS/DAGK_C"/>
</dbReference>
<dbReference type="PANTHER" id="PTHR12358">
    <property type="entry name" value="SPHINGOSINE KINASE"/>
    <property type="match status" value="1"/>
</dbReference>
<organism evidence="6 7">
    <name type="scientific">Candidatus Ornithobacterium hominis</name>
    <dbReference type="NCBI Taxonomy" id="2497989"/>
    <lineage>
        <taxon>Bacteria</taxon>
        <taxon>Pseudomonadati</taxon>
        <taxon>Bacteroidota</taxon>
        <taxon>Flavobacteriia</taxon>
        <taxon>Flavobacteriales</taxon>
        <taxon>Weeksellaceae</taxon>
        <taxon>Ornithobacterium</taxon>
    </lineage>
</organism>
<reference evidence="6 7" key="1">
    <citation type="submission" date="2018-09" db="EMBL/GenBank/DDBJ databases">
        <authorList>
            <consortium name="Pathogen Informatics"/>
        </authorList>
    </citation>
    <scope>NUCLEOTIDE SEQUENCE [LARGE SCALE GENOMIC DNA]</scope>
    <source>
        <strain evidence="6 7">OH-22767</strain>
    </source>
</reference>
<dbReference type="InterPro" id="IPR017438">
    <property type="entry name" value="ATP-NAD_kinase_N"/>
</dbReference>
<dbReference type="AlphaFoldDB" id="A0A383TZ59"/>
<evidence type="ECO:0000313" key="7">
    <source>
        <dbReference type="Proteomes" id="UP000262142"/>
    </source>
</evidence>
<protein>
    <submittedName>
        <fullName evidence="6">Diacylglycerol kinase</fullName>
        <ecNumber evidence="6">2.7.1.107</ecNumber>
    </submittedName>
</protein>
<evidence type="ECO:0000313" key="6">
    <source>
        <dbReference type="EMBL" id="SZD72885.1"/>
    </source>
</evidence>
<dbReference type="EC" id="2.7.1.107" evidence="6"/>